<reference evidence="1 2" key="1">
    <citation type="submission" date="2020-08" db="EMBL/GenBank/DDBJ databases">
        <title>Genomic Encyclopedia of Type Strains, Phase IV (KMG-IV): sequencing the most valuable type-strain genomes for metagenomic binning, comparative biology and taxonomic classification.</title>
        <authorList>
            <person name="Goeker M."/>
        </authorList>
    </citation>
    <scope>NUCLEOTIDE SEQUENCE [LARGE SCALE GENOMIC DNA]</scope>
    <source>
        <strain evidence="1 2">DSM 28101</strain>
    </source>
</reference>
<dbReference type="EMBL" id="JACIDZ010000008">
    <property type="protein sequence ID" value="MBB4122652.1"/>
    <property type="molecule type" value="Genomic_DNA"/>
</dbReference>
<name>A0A7W6PBQ2_9HYPH</name>
<keyword evidence="2" id="KW-1185">Reference proteome</keyword>
<gene>
    <name evidence="1" type="ORF">GGR30_002586</name>
</gene>
<organism evidence="1 2">
    <name type="scientific">Martelella radicis</name>
    <dbReference type="NCBI Taxonomy" id="1397476"/>
    <lineage>
        <taxon>Bacteria</taxon>
        <taxon>Pseudomonadati</taxon>
        <taxon>Pseudomonadota</taxon>
        <taxon>Alphaproteobacteria</taxon>
        <taxon>Hyphomicrobiales</taxon>
        <taxon>Aurantimonadaceae</taxon>
        <taxon>Martelella</taxon>
    </lineage>
</organism>
<sequence>MHLILFLSDESGLASIKKRYISVFSLHPWFDDCVNIVLVRPK</sequence>
<protein>
    <submittedName>
        <fullName evidence="1">Uncharacterized protein</fullName>
    </submittedName>
</protein>
<evidence type="ECO:0000313" key="2">
    <source>
        <dbReference type="Proteomes" id="UP000530571"/>
    </source>
</evidence>
<dbReference type="AlphaFoldDB" id="A0A7W6PBQ2"/>
<comment type="caution">
    <text evidence="1">The sequence shown here is derived from an EMBL/GenBank/DDBJ whole genome shotgun (WGS) entry which is preliminary data.</text>
</comment>
<proteinExistence type="predicted"/>
<evidence type="ECO:0000313" key="1">
    <source>
        <dbReference type="EMBL" id="MBB4122652.1"/>
    </source>
</evidence>
<dbReference type="Proteomes" id="UP000530571">
    <property type="component" value="Unassembled WGS sequence"/>
</dbReference>
<accession>A0A7W6PBQ2</accession>